<dbReference type="STRING" id="1348774.AB433_11680"/>
<evidence type="ECO:0000313" key="2">
    <source>
        <dbReference type="Proteomes" id="UP000035287"/>
    </source>
</evidence>
<gene>
    <name evidence="1" type="ORF">AB433_11680</name>
</gene>
<dbReference type="RefSeq" id="WP_047821131.1">
    <property type="nucleotide sequence ID" value="NZ_CP011770.1"/>
</dbReference>
<sequence length="172" mass="18890">MPFEHRPDGSLRLNMEQPLYQVIVVILVCFGIGFMFLYGAATNVATEVVVKGYDTGWNIPVIAWRIGFVAGAVVALGAGFFILLGLVRGGTPHVRLEKSRLVVAGRGMVSDRALRWDEIVGIKRFRIMHGDAITVKAKSGKTIQLSEHVFPHGNDFTVLCGQIESRVRQAQA</sequence>
<organism evidence="1 2">
    <name type="scientific">Croceicoccus naphthovorans</name>
    <dbReference type="NCBI Taxonomy" id="1348774"/>
    <lineage>
        <taxon>Bacteria</taxon>
        <taxon>Pseudomonadati</taxon>
        <taxon>Pseudomonadota</taxon>
        <taxon>Alphaproteobacteria</taxon>
        <taxon>Sphingomonadales</taxon>
        <taxon>Erythrobacteraceae</taxon>
        <taxon>Croceicoccus</taxon>
    </lineage>
</organism>
<reference evidence="1 2" key="1">
    <citation type="submission" date="2015-06" db="EMBL/GenBank/DDBJ databases">
        <authorList>
            <person name="Zeng Y."/>
            <person name="Huang Y."/>
        </authorList>
    </citation>
    <scope>NUCLEOTIDE SEQUENCE [LARGE SCALE GENOMIC DNA]</scope>
    <source>
        <strain evidence="1 2">PQ-2</strain>
    </source>
</reference>
<protein>
    <submittedName>
        <fullName evidence="1">Uncharacterized protein</fullName>
    </submittedName>
</protein>
<dbReference type="KEGG" id="cna:AB433_11680"/>
<dbReference type="AlphaFoldDB" id="A0A0G3XIN0"/>
<accession>A0A0G3XIN0</accession>
<name>A0A0G3XIN0_9SPHN</name>
<evidence type="ECO:0000313" key="1">
    <source>
        <dbReference type="EMBL" id="AKM10474.1"/>
    </source>
</evidence>
<keyword evidence="2" id="KW-1185">Reference proteome</keyword>
<dbReference type="EMBL" id="CP011770">
    <property type="protein sequence ID" value="AKM10474.1"/>
    <property type="molecule type" value="Genomic_DNA"/>
</dbReference>
<proteinExistence type="predicted"/>
<dbReference type="OrthoDB" id="7432646at2"/>
<dbReference type="PATRIC" id="fig|1348774.3.peg.2457"/>
<dbReference type="Proteomes" id="UP000035287">
    <property type="component" value="Chromosome"/>
</dbReference>